<gene>
    <name evidence="2" type="ORF">BG20_I1015</name>
</gene>
<keyword evidence="3" id="KW-1185">Reference proteome</keyword>
<organism evidence="2 3">
    <name type="scientific">Candidatus Nitrosarchaeum limnium BG20</name>
    <dbReference type="NCBI Taxonomy" id="859192"/>
    <lineage>
        <taxon>Archaea</taxon>
        <taxon>Nitrososphaerota</taxon>
        <taxon>Nitrososphaeria</taxon>
        <taxon>Nitrosopumilales</taxon>
        <taxon>Nitrosopumilaceae</taxon>
        <taxon>Nitrosarchaeum</taxon>
    </lineage>
</organism>
<name>S2E4N6_9ARCH</name>
<dbReference type="RefSeq" id="WP_010195060.1">
    <property type="nucleotide sequence ID" value="NZ_AHJG01000294.1"/>
</dbReference>
<proteinExistence type="inferred from homology"/>
<dbReference type="Proteomes" id="UP000014065">
    <property type="component" value="Unassembled WGS sequence"/>
</dbReference>
<dbReference type="PIRSF" id="PIRSF006380">
    <property type="entry name" value="UCP006380"/>
    <property type="match status" value="1"/>
</dbReference>
<dbReference type="Gene3D" id="3.30.2170.10">
    <property type="entry name" value="archaeoglobus fulgidus dsm 4304 superfamily"/>
    <property type="match status" value="1"/>
</dbReference>
<dbReference type="PANTHER" id="PTHR39518">
    <property type="entry name" value="UPF0215 PROTEIN MJ1150"/>
    <property type="match status" value="1"/>
</dbReference>
<dbReference type="OrthoDB" id="15207at2157"/>
<dbReference type="InterPro" id="IPR002802">
    <property type="entry name" value="Endo_dU"/>
</dbReference>
<protein>
    <recommendedName>
        <fullName evidence="1">UPF0215 protein BG20_I1015</fullName>
    </recommendedName>
</protein>
<dbReference type="EMBL" id="AHJG01000294">
    <property type="protein sequence ID" value="EPA04466.1"/>
    <property type="molecule type" value="Genomic_DNA"/>
</dbReference>
<evidence type="ECO:0000313" key="3">
    <source>
        <dbReference type="Proteomes" id="UP000014065"/>
    </source>
</evidence>
<accession>S2E4N6</accession>
<dbReference type="AlphaFoldDB" id="S2E4N6"/>
<reference evidence="2 3" key="1">
    <citation type="journal article" date="2012" name="J. Bacteriol.">
        <title>Genome Sequence of "Candidatus Nitrosoarchaeum limnia" BG20, a Low-Salinity Ammonia-Oxidizing Archaeon from the San Francisco Bay Estuary.</title>
        <authorList>
            <person name="Mosier A.C."/>
            <person name="Allen E.E."/>
            <person name="Kim M."/>
            <person name="Ferriera S."/>
            <person name="Francis C.A."/>
        </authorList>
    </citation>
    <scope>NUCLEOTIDE SEQUENCE [LARGE SCALE GENOMIC DNA]</scope>
    <source>
        <strain evidence="2 3">BG20</strain>
    </source>
</reference>
<dbReference type="PANTHER" id="PTHR39518:SF2">
    <property type="entry name" value="UPF0215 PROTEIN MJ1150"/>
    <property type="match status" value="1"/>
</dbReference>
<comment type="similarity">
    <text evidence="1">Belongs to the UPF0215 family.</text>
</comment>
<evidence type="ECO:0000313" key="2">
    <source>
        <dbReference type="EMBL" id="EPA04466.1"/>
    </source>
</evidence>
<evidence type="ECO:0000256" key="1">
    <source>
        <dbReference type="HAMAP-Rule" id="MF_00582"/>
    </source>
</evidence>
<sequence>MNSLHLEKKGLRCLAIAESFKQNSEKSILTGLVMRKDFVIDGVVFGSATLKGNDATEQILQMYYDLNRSDINYLLLSGLIVSMYNIIDIKKLFSSLKIPVIGIAYHESQGIENALKQHFPKSFETKINEYKKLGKRETITLHTNHNLFVRYEGCMLSDVHHLLNDLTLHGSVPEPVRISQLIANALFRKELSF</sequence>
<dbReference type="Pfam" id="PF01949">
    <property type="entry name" value="Endo_dU"/>
    <property type="match status" value="1"/>
</dbReference>
<comment type="caution">
    <text evidence="2">The sequence shown here is derived from an EMBL/GenBank/DDBJ whole genome shotgun (WGS) entry which is preliminary data.</text>
</comment>
<dbReference type="HAMAP" id="MF_00582">
    <property type="entry name" value="UPF0215"/>
    <property type="match status" value="1"/>
</dbReference>